<dbReference type="EMBL" id="KN727015">
    <property type="protein sequence ID" value="KIH66686.1"/>
    <property type="molecule type" value="Genomic_DNA"/>
</dbReference>
<sequence length="124" mass="14280">MVYLNDSELKLHKNLEPTNCLITLRWALQVADFGHHEIQEGRLWESKESSQISAKNGLLRAQKNENRCVNLELFSQLRETTAFQTINLRVELGIFKTQLLLVLDIFCMTVTFVVCPAQNGFQAR</sequence>
<protein>
    <submittedName>
        <fullName evidence="1">Uncharacterized protein</fullName>
    </submittedName>
</protein>
<organism evidence="1 2">
    <name type="scientific">Ancylostoma duodenale</name>
    <dbReference type="NCBI Taxonomy" id="51022"/>
    <lineage>
        <taxon>Eukaryota</taxon>
        <taxon>Metazoa</taxon>
        <taxon>Ecdysozoa</taxon>
        <taxon>Nematoda</taxon>
        <taxon>Chromadorea</taxon>
        <taxon>Rhabditida</taxon>
        <taxon>Rhabditina</taxon>
        <taxon>Rhabditomorpha</taxon>
        <taxon>Strongyloidea</taxon>
        <taxon>Ancylostomatidae</taxon>
        <taxon>Ancylostomatinae</taxon>
        <taxon>Ancylostoma</taxon>
    </lineage>
</organism>
<evidence type="ECO:0000313" key="1">
    <source>
        <dbReference type="EMBL" id="KIH66686.1"/>
    </source>
</evidence>
<evidence type="ECO:0000313" key="2">
    <source>
        <dbReference type="Proteomes" id="UP000054047"/>
    </source>
</evidence>
<reference evidence="1 2" key="1">
    <citation type="submission" date="2013-12" db="EMBL/GenBank/DDBJ databases">
        <title>Draft genome of the parsitic nematode Ancylostoma duodenale.</title>
        <authorList>
            <person name="Mitreva M."/>
        </authorList>
    </citation>
    <scope>NUCLEOTIDE SEQUENCE [LARGE SCALE GENOMIC DNA]</scope>
    <source>
        <strain evidence="1 2">Zhejiang</strain>
    </source>
</reference>
<keyword evidence="2" id="KW-1185">Reference proteome</keyword>
<accession>A0A0C2HAZ6</accession>
<proteinExistence type="predicted"/>
<gene>
    <name evidence="1" type="ORF">ANCDUO_02987</name>
</gene>
<dbReference type="OrthoDB" id="10013149at2759"/>
<dbReference type="AlphaFoldDB" id="A0A0C2HAZ6"/>
<dbReference type="Proteomes" id="UP000054047">
    <property type="component" value="Unassembled WGS sequence"/>
</dbReference>
<name>A0A0C2HAZ6_9BILA</name>